<dbReference type="PANTHER" id="PTHR13473">
    <property type="entry name" value="MITOCHONDRIAL RIBOSOMAL PROTEIN L48"/>
    <property type="match status" value="1"/>
</dbReference>
<proteinExistence type="predicted"/>
<dbReference type="PANTHER" id="PTHR13473:SF0">
    <property type="entry name" value="LARGE RIBOSOMAL SUBUNIT PROTEIN ML48"/>
    <property type="match status" value="1"/>
</dbReference>
<dbReference type="EMBL" id="DYDO01000001">
    <property type="protein sequence ID" value="DBA32354.1"/>
    <property type="molecule type" value="Genomic_DNA"/>
</dbReference>
<protein>
    <recommendedName>
        <fullName evidence="1">Small ribosomal subunit protein uS10 domain-containing protein</fullName>
    </recommendedName>
</protein>
<evidence type="ECO:0000313" key="2">
    <source>
        <dbReference type="EMBL" id="DBA32354.1"/>
    </source>
</evidence>
<feature type="domain" description="Small ribosomal subunit protein uS10" evidence="1">
    <location>
        <begin position="3"/>
        <end position="48"/>
    </location>
</feature>
<gene>
    <name evidence="2" type="ORF">GDO54_000153</name>
</gene>
<organism evidence="2 3">
    <name type="scientific">Pyxicephalus adspersus</name>
    <name type="common">African bullfrog</name>
    <dbReference type="NCBI Taxonomy" id="30357"/>
    <lineage>
        <taxon>Eukaryota</taxon>
        <taxon>Metazoa</taxon>
        <taxon>Chordata</taxon>
        <taxon>Craniata</taxon>
        <taxon>Vertebrata</taxon>
        <taxon>Euteleostomi</taxon>
        <taxon>Amphibia</taxon>
        <taxon>Batrachia</taxon>
        <taxon>Anura</taxon>
        <taxon>Neobatrachia</taxon>
        <taxon>Ranoidea</taxon>
        <taxon>Pyxicephalidae</taxon>
        <taxon>Pyxicephalinae</taxon>
        <taxon>Pyxicephalus</taxon>
    </lineage>
</organism>
<dbReference type="AlphaFoldDB" id="A0AAV3ALP4"/>
<name>A0AAV3ALP4_PYXAD</name>
<dbReference type="InterPro" id="IPR027487">
    <property type="entry name" value="Ribosomal_mL48"/>
</dbReference>
<accession>A0AAV3ALP4</accession>
<comment type="caution">
    <text evidence="2">The sequence shown here is derived from an EMBL/GenBank/DDBJ whole genome shotgun (WGS) entry which is preliminary data.</text>
</comment>
<dbReference type="GO" id="GO:0005761">
    <property type="term" value="C:mitochondrial ribosome"/>
    <property type="evidence" value="ECO:0007669"/>
    <property type="project" value="InterPro"/>
</dbReference>
<evidence type="ECO:0000259" key="1">
    <source>
        <dbReference type="Pfam" id="PF00338"/>
    </source>
</evidence>
<dbReference type="InterPro" id="IPR027486">
    <property type="entry name" value="Ribosomal_uS10_dom"/>
</dbReference>
<reference evidence="2" key="1">
    <citation type="thesis" date="2020" institute="ProQuest LLC" country="789 East Eisenhower Parkway, Ann Arbor, MI, USA">
        <title>Comparative Genomics and Chromosome Evolution.</title>
        <authorList>
            <person name="Mudd A.B."/>
        </authorList>
    </citation>
    <scope>NUCLEOTIDE SEQUENCE</scope>
    <source>
        <strain evidence="2">1538</strain>
        <tissue evidence="2">Blood</tissue>
    </source>
</reference>
<keyword evidence="3" id="KW-1185">Reference proteome</keyword>
<sequence length="73" mass="8280">MASKMSVDYALTTHERVVQVSGLKATMASIILEILMMNQPEGIQLTVKLHTEEDHLKRFKVRPDLEKMKAAIN</sequence>
<dbReference type="Pfam" id="PF00338">
    <property type="entry name" value="Ribosomal_S10"/>
    <property type="match status" value="1"/>
</dbReference>
<dbReference type="Proteomes" id="UP001181693">
    <property type="component" value="Unassembled WGS sequence"/>
</dbReference>
<evidence type="ECO:0000313" key="3">
    <source>
        <dbReference type="Proteomes" id="UP001181693"/>
    </source>
</evidence>